<dbReference type="PANTHER" id="PTHR11893">
    <property type="entry name" value="INNEXIN"/>
    <property type="match status" value="1"/>
</dbReference>
<keyword evidence="9" id="KW-0406">Ion transport</keyword>
<evidence type="ECO:0000256" key="8">
    <source>
        <dbReference type="ARBA" id="ARBA00022989"/>
    </source>
</evidence>
<dbReference type="EMBL" id="CAKXAJ010023428">
    <property type="protein sequence ID" value="CAH2227720.1"/>
    <property type="molecule type" value="Genomic_DNA"/>
</dbReference>
<comment type="subcellular location">
    <subcellularLocation>
        <location evidence="1">Cell junction</location>
        <location evidence="1">Gap junction</location>
    </subcellularLocation>
    <subcellularLocation>
        <location evidence="2">Cell membrane</location>
        <topology evidence="2">Multi-pass membrane protein</topology>
    </subcellularLocation>
</comment>
<keyword evidence="13" id="KW-1185">Reference proteome</keyword>
<dbReference type="GO" id="GO:0005886">
    <property type="term" value="C:plasma membrane"/>
    <property type="evidence" value="ECO:0007669"/>
    <property type="project" value="UniProtKB-SubCell"/>
</dbReference>
<evidence type="ECO:0000313" key="12">
    <source>
        <dbReference type="EMBL" id="CAH2227720.1"/>
    </source>
</evidence>
<dbReference type="InterPro" id="IPR000990">
    <property type="entry name" value="Innexin"/>
</dbReference>
<evidence type="ECO:0000256" key="5">
    <source>
        <dbReference type="ARBA" id="ARBA00022692"/>
    </source>
</evidence>
<keyword evidence="8" id="KW-1133">Transmembrane helix</keyword>
<evidence type="ECO:0000256" key="6">
    <source>
        <dbReference type="ARBA" id="ARBA00022868"/>
    </source>
</evidence>
<gene>
    <name evidence="12" type="primary">jg13759</name>
    <name evidence="12" type="ORF">PAEG_LOCUS8062</name>
</gene>
<keyword evidence="3" id="KW-0813">Transport</keyword>
<keyword evidence="7" id="KW-0965">Cell junction</keyword>
<evidence type="ECO:0000256" key="4">
    <source>
        <dbReference type="ARBA" id="ARBA00022475"/>
    </source>
</evidence>
<dbReference type="OrthoDB" id="5867527at2759"/>
<evidence type="ECO:0000256" key="3">
    <source>
        <dbReference type="ARBA" id="ARBA00022448"/>
    </source>
</evidence>
<evidence type="ECO:0000313" key="13">
    <source>
        <dbReference type="Proteomes" id="UP000838756"/>
    </source>
</evidence>
<comment type="caution">
    <text evidence="12">The sequence shown here is derived from an EMBL/GenBank/DDBJ whole genome shotgun (WGS) entry which is preliminary data.</text>
</comment>
<keyword evidence="6" id="KW-0303">Gap junction</keyword>
<dbReference type="Proteomes" id="UP000838756">
    <property type="component" value="Unassembled WGS sequence"/>
</dbReference>
<name>A0A8S4QZ30_9NEOP</name>
<evidence type="ECO:0000256" key="9">
    <source>
        <dbReference type="ARBA" id="ARBA00023065"/>
    </source>
</evidence>
<sequence>MLVASLNTLTPRMRFSFSKPRIDNMVFKLHYKATVTLLLACVILVCAREYFGEHIKCISDQGVPDHVIQTYCFFMATFTI</sequence>
<accession>A0A8S4QZ30</accession>
<protein>
    <submittedName>
        <fullName evidence="12">Jg13759 protein</fullName>
    </submittedName>
</protein>
<evidence type="ECO:0000256" key="1">
    <source>
        <dbReference type="ARBA" id="ARBA00004610"/>
    </source>
</evidence>
<proteinExistence type="predicted"/>
<dbReference type="GO" id="GO:0034220">
    <property type="term" value="P:monoatomic ion transmembrane transport"/>
    <property type="evidence" value="ECO:0007669"/>
    <property type="project" value="UniProtKB-KW"/>
</dbReference>
<evidence type="ECO:0000256" key="2">
    <source>
        <dbReference type="ARBA" id="ARBA00004651"/>
    </source>
</evidence>
<reference evidence="12" key="1">
    <citation type="submission" date="2022-03" db="EMBL/GenBank/DDBJ databases">
        <authorList>
            <person name="Lindestad O."/>
        </authorList>
    </citation>
    <scope>NUCLEOTIDE SEQUENCE</scope>
</reference>
<dbReference type="GO" id="GO:0005921">
    <property type="term" value="C:gap junction"/>
    <property type="evidence" value="ECO:0007669"/>
    <property type="project" value="UniProtKB-SubCell"/>
</dbReference>
<keyword evidence="11" id="KW-0407">Ion channel</keyword>
<evidence type="ECO:0000256" key="7">
    <source>
        <dbReference type="ARBA" id="ARBA00022949"/>
    </source>
</evidence>
<dbReference type="GO" id="GO:0007602">
    <property type="term" value="P:phototransduction"/>
    <property type="evidence" value="ECO:0007669"/>
    <property type="project" value="TreeGrafter"/>
</dbReference>
<dbReference type="AlphaFoldDB" id="A0A8S4QZ30"/>
<evidence type="ECO:0000256" key="10">
    <source>
        <dbReference type="ARBA" id="ARBA00023136"/>
    </source>
</evidence>
<keyword evidence="10" id="KW-0472">Membrane</keyword>
<dbReference type="GO" id="GO:0005243">
    <property type="term" value="F:gap junction channel activity"/>
    <property type="evidence" value="ECO:0007669"/>
    <property type="project" value="TreeGrafter"/>
</dbReference>
<dbReference type="PANTHER" id="PTHR11893:SF38">
    <property type="entry name" value="INNEXIN INX7"/>
    <property type="match status" value="1"/>
</dbReference>
<organism evidence="12 13">
    <name type="scientific">Pararge aegeria aegeria</name>
    <dbReference type="NCBI Taxonomy" id="348720"/>
    <lineage>
        <taxon>Eukaryota</taxon>
        <taxon>Metazoa</taxon>
        <taxon>Ecdysozoa</taxon>
        <taxon>Arthropoda</taxon>
        <taxon>Hexapoda</taxon>
        <taxon>Insecta</taxon>
        <taxon>Pterygota</taxon>
        <taxon>Neoptera</taxon>
        <taxon>Endopterygota</taxon>
        <taxon>Lepidoptera</taxon>
        <taxon>Glossata</taxon>
        <taxon>Ditrysia</taxon>
        <taxon>Papilionoidea</taxon>
        <taxon>Nymphalidae</taxon>
        <taxon>Satyrinae</taxon>
        <taxon>Satyrini</taxon>
        <taxon>Parargina</taxon>
        <taxon>Pararge</taxon>
    </lineage>
</organism>
<keyword evidence="5" id="KW-0812">Transmembrane</keyword>
<evidence type="ECO:0000256" key="11">
    <source>
        <dbReference type="ARBA" id="ARBA00023303"/>
    </source>
</evidence>
<dbReference type="Pfam" id="PF00876">
    <property type="entry name" value="Innexin"/>
    <property type="match status" value="1"/>
</dbReference>
<feature type="non-terminal residue" evidence="12">
    <location>
        <position position="80"/>
    </location>
</feature>
<keyword evidence="4" id="KW-1003">Cell membrane</keyword>